<gene>
    <name evidence="1" type="ORF">Pc19g00230</name>
    <name evidence="1" type="ORF">PCH_Pc19g00230</name>
</gene>
<organism evidence="1 2">
    <name type="scientific">Penicillium rubens (strain ATCC 28089 / DSM 1075 / NRRL 1951 / Wisconsin 54-1255)</name>
    <name type="common">Penicillium chrysogenum</name>
    <dbReference type="NCBI Taxonomy" id="500485"/>
    <lineage>
        <taxon>Eukaryota</taxon>
        <taxon>Fungi</taxon>
        <taxon>Dikarya</taxon>
        <taxon>Ascomycota</taxon>
        <taxon>Pezizomycotina</taxon>
        <taxon>Eurotiomycetes</taxon>
        <taxon>Eurotiomycetidae</taxon>
        <taxon>Eurotiales</taxon>
        <taxon>Aspergillaceae</taxon>
        <taxon>Penicillium</taxon>
        <taxon>Penicillium chrysogenum species complex</taxon>
    </lineage>
</organism>
<dbReference type="VEuPathDB" id="FungiDB:PCH_Pc19g00230"/>
<dbReference type="Proteomes" id="UP000000724">
    <property type="component" value="Contig Pc00c19"/>
</dbReference>
<sequence length="124" mass="14087">MVSLFPECLGMPEYKDSFRMQKSDCVLGRNKYNSTYITKSNRAVLLNEHKKTYLELADQPANNIPYVAKDDTANVNIIKPTLVIRFGIISTVISAASSKNVFGYLVKEDTEYSTPWKKNNRSNN</sequence>
<name>B6HD16_PENRW</name>
<proteinExistence type="predicted"/>
<protein>
    <submittedName>
        <fullName evidence="1">Uncharacterized protein</fullName>
    </submittedName>
</protein>
<dbReference type="HOGENOM" id="CLU_2004659_0_0_1"/>
<reference evidence="1 2" key="1">
    <citation type="journal article" date="2008" name="Nat. Biotechnol.">
        <title>Genome sequencing and analysis of the filamentous fungus Penicillium chrysogenum.</title>
        <authorList>
            <person name="van den Berg M.A."/>
            <person name="Albang R."/>
            <person name="Albermann K."/>
            <person name="Badger J.H."/>
            <person name="Daran J.-M."/>
            <person name="Driessen A.J.M."/>
            <person name="Garcia-Estrada C."/>
            <person name="Fedorova N.D."/>
            <person name="Harris D.M."/>
            <person name="Heijne W.H.M."/>
            <person name="Joardar V.S."/>
            <person name="Kiel J.A.K.W."/>
            <person name="Kovalchuk A."/>
            <person name="Martin J.F."/>
            <person name="Nierman W.C."/>
            <person name="Nijland J.G."/>
            <person name="Pronk J.T."/>
            <person name="Roubos J.A."/>
            <person name="van der Klei I.J."/>
            <person name="van Peij N.N.M.E."/>
            <person name="Veenhuis M."/>
            <person name="von Doehren H."/>
            <person name="Wagner C."/>
            <person name="Wortman J.R."/>
            <person name="Bovenberg R.A.L."/>
        </authorList>
    </citation>
    <scope>NUCLEOTIDE SEQUENCE [LARGE SCALE GENOMIC DNA]</scope>
    <source>
        <strain evidence="2">ATCC 28089 / DSM 1075 / NRRL 1951 / Wisconsin 54-1255</strain>
    </source>
</reference>
<dbReference type="AlphaFoldDB" id="B6HD16"/>
<dbReference type="OrthoDB" id="4248682at2759"/>
<accession>B6HD16</accession>
<keyword evidence="2" id="KW-1185">Reference proteome</keyword>
<dbReference type="EMBL" id="AM920434">
    <property type="protein sequence ID" value="CAP79439.1"/>
    <property type="molecule type" value="Genomic_DNA"/>
</dbReference>
<evidence type="ECO:0000313" key="1">
    <source>
        <dbReference type="EMBL" id="CAP79439.1"/>
    </source>
</evidence>
<evidence type="ECO:0000313" key="2">
    <source>
        <dbReference type="Proteomes" id="UP000000724"/>
    </source>
</evidence>